<dbReference type="InterPro" id="IPR023213">
    <property type="entry name" value="CAT-like_dom_sf"/>
</dbReference>
<protein>
    <recommendedName>
        <fullName evidence="3">Condensation domain-containing protein</fullName>
    </recommendedName>
</protein>
<accession>A0ABP3QAK1</accession>
<dbReference type="Pfam" id="PF19787">
    <property type="entry name" value="DUF6271"/>
    <property type="match status" value="1"/>
</dbReference>
<dbReference type="Gene3D" id="3.30.559.30">
    <property type="entry name" value="Nonribosomal peptide synthetase, condensation domain"/>
    <property type="match status" value="1"/>
</dbReference>
<dbReference type="EMBL" id="BAAACA010000009">
    <property type="protein sequence ID" value="GAA0586880.1"/>
    <property type="molecule type" value="Genomic_DNA"/>
</dbReference>
<sequence>MRRVCLTLPTNRACPRTIAAVAEEAAYGARHFGVEVRLLILDSSDPAALAEHRAAVAALPPAPGVLVHHLDETEQRRFLREVIARAALPEPGQLLHLMLPSAVSYGACTNRAFLLAEAFGCSSVHRRDSDSHYPSLAGTPVFPLHHELTTLGLPATEAAGHVTRCRLDPASAHRRVVLVGGSFTGAMSVDVEEIHRLDPEVYEQVVGLSVPEAHPGIWRRNLIAQAFRGAGTTPFTTDRTTLTHVSPTRVDMCNIALDRTVYARVPLPPAIETIGSDYFLLHLVEGARLPGVLHNRHIVNFHTEERRSDSGFLAYQWRFAKYLMSTPHWEGLYAHLASLGEEILDSEGFADAFAVASFARRSAALDPGSSAPRLDLLDRCYRTLGGRYAEAADHFAAHRDRLLTEPARDMEDFADLTDAWAALTEHARRTPLRGALTQAVLHARADGGNRRGPVTMGQANMIRCILRDEPDQMNIHDVWPVPAGTTTEAALDGLRALAVRHEALRTTFPAGSSGRDGETAVHVTVPREQLVAAERTFTVTLADHDELPPDDARYAEELALTSRRHAFVLERDFPLRITLVTRRGAPVRVALAASHAATDGGALAVLREEWLALVSGEELPDVTALTPLALAAEEASPAGIRKTDASLKHWERIIGSGPQAMFAEPGAEGTECLAPGLTLRSARGARALARVAERTGAMPSTVLLSAWCALVAHRAGQPVCVTAVPTSNRFQGRLARSVAAVSQDALLLLDTQVPSFDVLLSKAWGAALKAYRHSQFDALRLWDMIGRVTRERGSHFARDVVFNDISALPATLAGAAPPDDRAPDLELTWGQAQTLPSRVLTFVHETAPVLRLATWTDPVLFPKDRAEELATGLVLLLEAAAEQDVPLASLTEVTGVLPVERGSDWTRVDGCWVSPAAVARTLSRALDGRPVHVAVDTSGTLTAYLPAGPEPLTPTRAHHALMAALPGNPGVLAPRRYVVVAHAPHRADHADAWLQQPVLTEGTGREAAGTT</sequence>
<evidence type="ECO:0000313" key="1">
    <source>
        <dbReference type="EMBL" id="GAA0586880.1"/>
    </source>
</evidence>
<dbReference type="RefSeq" id="WP_425543831.1">
    <property type="nucleotide sequence ID" value="NZ_BAAACA010000009.1"/>
</dbReference>
<proteinExistence type="predicted"/>
<dbReference type="InterPro" id="IPR046238">
    <property type="entry name" value="DUF6271"/>
</dbReference>
<organism evidence="1 2">
    <name type="scientific">Streptomyces crystallinus</name>
    <dbReference type="NCBI Taxonomy" id="68191"/>
    <lineage>
        <taxon>Bacteria</taxon>
        <taxon>Bacillati</taxon>
        <taxon>Actinomycetota</taxon>
        <taxon>Actinomycetes</taxon>
        <taxon>Kitasatosporales</taxon>
        <taxon>Streptomycetaceae</taxon>
        <taxon>Streptomyces</taxon>
    </lineage>
</organism>
<reference evidence="2" key="1">
    <citation type="journal article" date="2019" name="Int. J. Syst. Evol. Microbiol.">
        <title>The Global Catalogue of Microorganisms (GCM) 10K type strain sequencing project: providing services to taxonomists for standard genome sequencing and annotation.</title>
        <authorList>
            <consortium name="The Broad Institute Genomics Platform"/>
            <consortium name="The Broad Institute Genome Sequencing Center for Infectious Disease"/>
            <person name="Wu L."/>
            <person name="Ma J."/>
        </authorList>
    </citation>
    <scope>NUCLEOTIDE SEQUENCE [LARGE SCALE GENOMIC DNA]</scope>
    <source>
        <strain evidence="2">JCM 5067</strain>
    </source>
</reference>
<gene>
    <name evidence="1" type="ORF">GCM10010394_14920</name>
</gene>
<dbReference type="SUPFAM" id="SSF52777">
    <property type="entry name" value="CoA-dependent acyltransferases"/>
    <property type="match status" value="2"/>
</dbReference>
<comment type="caution">
    <text evidence="1">The sequence shown here is derived from an EMBL/GenBank/DDBJ whole genome shotgun (WGS) entry which is preliminary data.</text>
</comment>
<evidence type="ECO:0000313" key="2">
    <source>
        <dbReference type="Proteomes" id="UP001500668"/>
    </source>
</evidence>
<dbReference type="Gene3D" id="3.30.559.10">
    <property type="entry name" value="Chloramphenicol acetyltransferase-like domain"/>
    <property type="match status" value="1"/>
</dbReference>
<dbReference type="Proteomes" id="UP001500668">
    <property type="component" value="Unassembled WGS sequence"/>
</dbReference>
<keyword evidence="2" id="KW-1185">Reference proteome</keyword>
<name>A0ABP3QAK1_9ACTN</name>
<evidence type="ECO:0008006" key="3">
    <source>
        <dbReference type="Google" id="ProtNLM"/>
    </source>
</evidence>